<keyword evidence="1" id="KW-0472">Membrane</keyword>
<feature type="transmembrane region" description="Helical" evidence="1">
    <location>
        <begin position="37"/>
        <end position="64"/>
    </location>
</feature>
<organism evidence="2 3">
    <name type="scientific">Ramlibacter alkalitolerans</name>
    <dbReference type="NCBI Taxonomy" id="2039631"/>
    <lineage>
        <taxon>Bacteria</taxon>
        <taxon>Pseudomonadati</taxon>
        <taxon>Pseudomonadota</taxon>
        <taxon>Betaproteobacteria</taxon>
        <taxon>Burkholderiales</taxon>
        <taxon>Comamonadaceae</taxon>
        <taxon>Ramlibacter</taxon>
    </lineage>
</organism>
<dbReference type="EMBL" id="JAEQND010000008">
    <property type="protein sequence ID" value="MBL0426535.1"/>
    <property type="molecule type" value="Genomic_DNA"/>
</dbReference>
<gene>
    <name evidence="2" type="ORF">JI746_15580</name>
</gene>
<keyword evidence="1" id="KW-0812">Transmembrane</keyword>
<name>A0ABS1JQK9_9BURK</name>
<dbReference type="RefSeq" id="WP_201690720.1">
    <property type="nucleotide sequence ID" value="NZ_JAEQND010000008.1"/>
</dbReference>
<sequence>MNAVMQVVERTLGEAGARAGIHLWGDFSARSPQREEWIALCRLGSVAIGVLCLTSTVAAVILACL</sequence>
<evidence type="ECO:0000313" key="2">
    <source>
        <dbReference type="EMBL" id="MBL0426535.1"/>
    </source>
</evidence>
<comment type="caution">
    <text evidence="2">The sequence shown here is derived from an EMBL/GenBank/DDBJ whole genome shotgun (WGS) entry which is preliminary data.</text>
</comment>
<keyword evidence="3" id="KW-1185">Reference proteome</keyword>
<proteinExistence type="predicted"/>
<evidence type="ECO:0000256" key="1">
    <source>
        <dbReference type="SAM" id="Phobius"/>
    </source>
</evidence>
<accession>A0ABS1JQK9</accession>
<dbReference type="Proteomes" id="UP000622707">
    <property type="component" value="Unassembled WGS sequence"/>
</dbReference>
<keyword evidence="1" id="KW-1133">Transmembrane helix</keyword>
<evidence type="ECO:0000313" key="3">
    <source>
        <dbReference type="Proteomes" id="UP000622707"/>
    </source>
</evidence>
<reference evidence="2 3" key="1">
    <citation type="journal article" date="2017" name="Int. J. Syst. Evol. Microbiol.">
        <title>Ramlibacter alkalitolerans sp. nov., alkali-tolerant bacterium isolated from soil of ginseng.</title>
        <authorList>
            <person name="Lee D.H."/>
            <person name="Cha C.J."/>
        </authorList>
    </citation>
    <scope>NUCLEOTIDE SEQUENCE [LARGE SCALE GENOMIC DNA]</scope>
    <source>
        <strain evidence="2 3">KACC 19305</strain>
    </source>
</reference>
<protein>
    <submittedName>
        <fullName evidence="2">Uncharacterized protein</fullName>
    </submittedName>
</protein>